<proteinExistence type="predicted"/>
<sequence>MVQKTNFSDLPEDLVMEILSRFPVKCLLQLKCVSKNWYVLIENPIFIQKHLQNINNPTSYFVHHYFLDTMKSGFTLFQYHDDDDEQNKLVSKSHLYQDVLKTSAHLWEVVGPLNGLFLLYNDQEQDVALWNASTKEFKPLPMSQPLNCPNSFSLCSYKFGFGFEPSNTGDYKVVWMRDYWDMYSEDWHSPTIISIYTLSTNSWRNFEEFKVCSRDVAKSSGNTYLNGFYYWRACKNDKIFGFDMRNDKIVEIQTPKSFVSKQGDLSLFNDSIAMYIYEPIIVGRETSIDIWVMEKDGYWAKKVRTGPFLNIKRSLGYGNNGEIFLEVVTCQLDIFDPFLKKNRVLGQHKNGYSLQAFGYKESLVSLKKSSFCNLVC</sequence>
<dbReference type="InterPro" id="IPR050796">
    <property type="entry name" value="SCF_F-box_component"/>
</dbReference>
<organism evidence="2 3">
    <name type="scientific">Datura stramonium</name>
    <name type="common">Jimsonweed</name>
    <name type="synonym">Common thornapple</name>
    <dbReference type="NCBI Taxonomy" id="4076"/>
    <lineage>
        <taxon>Eukaryota</taxon>
        <taxon>Viridiplantae</taxon>
        <taxon>Streptophyta</taxon>
        <taxon>Embryophyta</taxon>
        <taxon>Tracheophyta</taxon>
        <taxon>Spermatophyta</taxon>
        <taxon>Magnoliopsida</taxon>
        <taxon>eudicotyledons</taxon>
        <taxon>Gunneridae</taxon>
        <taxon>Pentapetalae</taxon>
        <taxon>asterids</taxon>
        <taxon>lamiids</taxon>
        <taxon>Solanales</taxon>
        <taxon>Solanaceae</taxon>
        <taxon>Solanoideae</taxon>
        <taxon>Datureae</taxon>
        <taxon>Datura</taxon>
    </lineage>
</organism>
<evidence type="ECO:0000313" key="2">
    <source>
        <dbReference type="EMBL" id="MCD7461339.1"/>
    </source>
</evidence>
<dbReference type="PANTHER" id="PTHR31672:SF13">
    <property type="entry name" value="F-BOX PROTEIN CPR30-LIKE"/>
    <property type="match status" value="1"/>
</dbReference>
<dbReference type="InterPro" id="IPR013187">
    <property type="entry name" value="F-box-assoc_dom_typ3"/>
</dbReference>
<dbReference type="InterPro" id="IPR017451">
    <property type="entry name" value="F-box-assoc_interact_dom"/>
</dbReference>
<dbReference type="SMART" id="SM00256">
    <property type="entry name" value="FBOX"/>
    <property type="match status" value="1"/>
</dbReference>
<dbReference type="CDD" id="cd22157">
    <property type="entry name" value="F-box_AtFBW1-like"/>
    <property type="match status" value="1"/>
</dbReference>
<name>A0ABS8SQP1_DATST</name>
<dbReference type="Pfam" id="PF08268">
    <property type="entry name" value="FBA_3"/>
    <property type="match status" value="1"/>
</dbReference>
<gene>
    <name evidence="2" type="ORF">HAX54_045909</name>
</gene>
<dbReference type="Proteomes" id="UP000823775">
    <property type="component" value="Unassembled WGS sequence"/>
</dbReference>
<dbReference type="EMBL" id="JACEIK010000718">
    <property type="protein sequence ID" value="MCD7461339.1"/>
    <property type="molecule type" value="Genomic_DNA"/>
</dbReference>
<dbReference type="InterPro" id="IPR036047">
    <property type="entry name" value="F-box-like_dom_sf"/>
</dbReference>
<dbReference type="InterPro" id="IPR001810">
    <property type="entry name" value="F-box_dom"/>
</dbReference>
<comment type="caution">
    <text evidence="2">The sequence shown here is derived from an EMBL/GenBank/DDBJ whole genome shotgun (WGS) entry which is preliminary data.</text>
</comment>
<dbReference type="SUPFAM" id="SSF81383">
    <property type="entry name" value="F-box domain"/>
    <property type="match status" value="1"/>
</dbReference>
<evidence type="ECO:0000259" key="1">
    <source>
        <dbReference type="PROSITE" id="PS50181"/>
    </source>
</evidence>
<dbReference type="NCBIfam" id="TIGR01640">
    <property type="entry name" value="F_box_assoc_1"/>
    <property type="match status" value="1"/>
</dbReference>
<reference evidence="2 3" key="1">
    <citation type="journal article" date="2021" name="BMC Genomics">
        <title>Datura genome reveals duplications of psychoactive alkaloid biosynthetic genes and high mutation rate following tissue culture.</title>
        <authorList>
            <person name="Rajewski A."/>
            <person name="Carter-House D."/>
            <person name="Stajich J."/>
            <person name="Litt A."/>
        </authorList>
    </citation>
    <scope>NUCLEOTIDE SEQUENCE [LARGE SCALE GENOMIC DNA]</scope>
    <source>
        <strain evidence="2">AR-01</strain>
    </source>
</reference>
<feature type="domain" description="F-box" evidence="1">
    <location>
        <begin position="4"/>
        <end position="54"/>
    </location>
</feature>
<dbReference type="Pfam" id="PF00646">
    <property type="entry name" value="F-box"/>
    <property type="match status" value="1"/>
</dbReference>
<evidence type="ECO:0000313" key="3">
    <source>
        <dbReference type="Proteomes" id="UP000823775"/>
    </source>
</evidence>
<keyword evidence="3" id="KW-1185">Reference proteome</keyword>
<dbReference type="PANTHER" id="PTHR31672">
    <property type="entry name" value="BNACNNG10540D PROTEIN"/>
    <property type="match status" value="1"/>
</dbReference>
<accession>A0ABS8SQP1</accession>
<dbReference type="PROSITE" id="PS50181">
    <property type="entry name" value="FBOX"/>
    <property type="match status" value="1"/>
</dbReference>
<dbReference type="Gene3D" id="1.20.1280.50">
    <property type="match status" value="1"/>
</dbReference>
<protein>
    <recommendedName>
        <fullName evidence="1">F-box domain-containing protein</fullName>
    </recommendedName>
</protein>